<dbReference type="Gene3D" id="2.60.450.10">
    <property type="entry name" value="Lipopolysaccharide (LPS) transport protein A like domain"/>
    <property type="match status" value="1"/>
</dbReference>
<gene>
    <name evidence="3" type="ORF">GALL_98970</name>
</gene>
<feature type="transmembrane region" description="Helical" evidence="2">
    <location>
        <begin position="39"/>
        <end position="61"/>
    </location>
</feature>
<name>A0A1J5SHT4_9ZZZZ</name>
<comment type="caution">
    <text evidence="3">The sequence shown here is derived from an EMBL/GenBank/DDBJ whole genome shotgun (WGS) entry which is preliminary data.</text>
</comment>
<reference evidence="3" key="1">
    <citation type="submission" date="2016-10" db="EMBL/GenBank/DDBJ databases">
        <title>Sequence of Gallionella enrichment culture.</title>
        <authorList>
            <person name="Poehlein A."/>
            <person name="Muehling M."/>
            <person name="Daniel R."/>
        </authorList>
    </citation>
    <scope>NUCLEOTIDE SEQUENCE</scope>
</reference>
<evidence type="ECO:0000256" key="2">
    <source>
        <dbReference type="SAM" id="Phobius"/>
    </source>
</evidence>
<dbReference type="InterPro" id="IPR010664">
    <property type="entry name" value="LipoPS_assembly_LptC-rel"/>
</dbReference>
<organism evidence="3">
    <name type="scientific">mine drainage metagenome</name>
    <dbReference type="NCBI Taxonomy" id="410659"/>
    <lineage>
        <taxon>unclassified sequences</taxon>
        <taxon>metagenomes</taxon>
        <taxon>ecological metagenomes</taxon>
    </lineage>
</organism>
<feature type="compositionally biased region" description="Basic residues" evidence="1">
    <location>
        <begin position="235"/>
        <end position="244"/>
    </location>
</feature>
<feature type="region of interest" description="Disordered" evidence="1">
    <location>
        <begin position="1"/>
        <end position="26"/>
    </location>
</feature>
<evidence type="ECO:0000313" key="3">
    <source>
        <dbReference type="EMBL" id="OIR08033.1"/>
    </source>
</evidence>
<keyword evidence="2" id="KW-0472">Membrane</keyword>
<keyword evidence="2" id="KW-1133">Transmembrane helix</keyword>
<dbReference type="AlphaFoldDB" id="A0A1J5SHT4"/>
<sequence>MDIRIGSEDRVAPPAPSRPPMNGHRGPSFRRIFARYTRFVGIMRLVLPAIAAALLGLVLIWPKVAPRNSVFRAAFAGFNLKTIDTMAMQNPRYYGTDNQNMPFTVTARVATQVDTQSMAEELEKPQADFTTKGGAGVILQADNGLFRQKVNLLDLLGHVDLYEDTGYEVHSNSARINVATNDASGDEPTHGHGPAGTITGEGFRMLQRGQDIIFTGKAHAVLFGAHGPAPDHPKKAGKARKPTS</sequence>
<dbReference type="EMBL" id="MLJW01000034">
    <property type="protein sequence ID" value="OIR08033.1"/>
    <property type="molecule type" value="Genomic_DNA"/>
</dbReference>
<feature type="compositionally biased region" description="Basic and acidic residues" evidence="1">
    <location>
        <begin position="1"/>
        <end position="11"/>
    </location>
</feature>
<feature type="region of interest" description="Disordered" evidence="1">
    <location>
        <begin position="224"/>
        <end position="244"/>
    </location>
</feature>
<dbReference type="Pfam" id="PF06835">
    <property type="entry name" value="LptC"/>
    <property type="match status" value="1"/>
</dbReference>
<protein>
    <submittedName>
        <fullName evidence="3">Lipopolysaccharide-assembly, LptC-related</fullName>
    </submittedName>
</protein>
<accession>A0A1J5SHT4</accession>
<keyword evidence="2" id="KW-0812">Transmembrane</keyword>
<proteinExistence type="predicted"/>
<evidence type="ECO:0000256" key="1">
    <source>
        <dbReference type="SAM" id="MobiDB-lite"/>
    </source>
</evidence>